<evidence type="ECO:0000313" key="3">
    <source>
        <dbReference type="Proteomes" id="UP000802392"/>
    </source>
</evidence>
<sequence length="119" mass="13912">MTSDVNSWMDKYQHAWTSNEPGDIKALFTEDAVYNDRPHTGKPWNGHQEIVEHWTGDSVDQPGDWTFEWTLMGMDGDTAFVQGLTTYLNGQPTYDNLWVIRFAEDGRAREFTEWYMARK</sequence>
<dbReference type="Pfam" id="PF12680">
    <property type="entry name" value="SnoaL_2"/>
    <property type="match status" value="1"/>
</dbReference>
<evidence type="ECO:0000259" key="1">
    <source>
        <dbReference type="Pfam" id="PF12680"/>
    </source>
</evidence>
<dbReference type="InterPro" id="IPR037401">
    <property type="entry name" value="SnoaL-like"/>
</dbReference>
<organism evidence="2 3">
    <name type="scientific">Paenarthrobacter ilicis</name>
    <dbReference type="NCBI Taxonomy" id="43665"/>
    <lineage>
        <taxon>Bacteria</taxon>
        <taxon>Bacillati</taxon>
        <taxon>Actinomycetota</taxon>
        <taxon>Actinomycetes</taxon>
        <taxon>Micrococcales</taxon>
        <taxon>Micrococcaceae</taxon>
        <taxon>Paenarthrobacter</taxon>
    </lineage>
</organism>
<dbReference type="Proteomes" id="UP000802392">
    <property type="component" value="Unassembled WGS sequence"/>
</dbReference>
<accession>A0ABX0TPW2</accession>
<evidence type="ECO:0000313" key="2">
    <source>
        <dbReference type="EMBL" id="NIJ02881.1"/>
    </source>
</evidence>
<dbReference type="SUPFAM" id="SSF54427">
    <property type="entry name" value="NTF2-like"/>
    <property type="match status" value="1"/>
</dbReference>
<keyword evidence="3" id="KW-1185">Reference proteome</keyword>
<name>A0ABX0TPW2_9MICC</name>
<dbReference type="EMBL" id="JAAOZD010000007">
    <property type="protein sequence ID" value="NIJ02881.1"/>
    <property type="molecule type" value="Genomic_DNA"/>
</dbReference>
<comment type="caution">
    <text evidence="2">The sequence shown here is derived from an EMBL/GenBank/DDBJ whole genome shotgun (WGS) entry which is preliminary data.</text>
</comment>
<proteinExistence type="predicted"/>
<reference evidence="2 3" key="1">
    <citation type="submission" date="2020-03" db="EMBL/GenBank/DDBJ databases">
        <title>Genomic Encyclopedia of Type Strains, Phase III (KMG-III): the genomes of soil and plant-associated and newly described type strains.</title>
        <authorList>
            <person name="Whitman W."/>
        </authorList>
    </citation>
    <scope>NUCLEOTIDE SEQUENCE [LARGE SCALE GENOMIC DNA]</scope>
    <source>
        <strain evidence="2 3">CECT 4207</strain>
    </source>
</reference>
<gene>
    <name evidence="2" type="ORF">FHR86_003229</name>
</gene>
<dbReference type="RefSeq" id="WP_167268568.1">
    <property type="nucleotide sequence ID" value="NZ_BAAAVO010000005.1"/>
</dbReference>
<dbReference type="InterPro" id="IPR032710">
    <property type="entry name" value="NTF2-like_dom_sf"/>
</dbReference>
<protein>
    <recommendedName>
        <fullName evidence="1">SnoaL-like domain-containing protein</fullName>
    </recommendedName>
</protein>
<dbReference type="Gene3D" id="3.10.450.50">
    <property type="match status" value="1"/>
</dbReference>
<feature type="domain" description="SnoaL-like" evidence="1">
    <location>
        <begin position="11"/>
        <end position="110"/>
    </location>
</feature>